<accession>A0A2I2GDX1</accession>
<feature type="compositionally biased region" description="Basic and acidic residues" evidence="8">
    <location>
        <begin position="11"/>
        <end position="24"/>
    </location>
</feature>
<evidence type="ECO:0000259" key="9">
    <source>
        <dbReference type="PROSITE" id="PS51873"/>
    </source>
</evidence>
<feature type="region of interest" description="Disordered" evidence="8">
    <location>
        <begin position="1"/>
        <end position="24"/>
    </location>
</feature>
<evidence type="ECO:0000256" key="8">
    <source>
        <dbReference type="SAM" id="MobiDB-lite"/>
    </source>
</evidence>
<evidence type="ECO:0000256" key="5">
    <source>
        <dbReference type="ARBA" id="ARBA00022771"/>
    </source>
</evidence>
<dbReference type="Gene3D" id="1.20.120.1750">
    <property type="match status" value="1"/>
</dbReference>
<dbReference type="CDD" id="cd20339">
    <property type="entry name" value="BRcat_RBR_RNF216"/>
    <property type="match status" value="1"/>
</dbReference>
<dbReference type="CDD" id="cd20353">
    <property type="entry name" value="Rcat_RBR_RNF216"/>
    <property type="match status" value="1"/>
</dbReference>
<dbReference type="PANTHER" id="PTHR22770">
    <property type="entry name" value="UBIQUITIN CONJUGATING ENZYME 7 INTERACTING PROTEIN-RELATED"/>
    <property type="match status" value="1"/>
</dbReference>
<evidence type="ECO:0000256" key="3">
    <source>
        <dbReference type="ARBA" id="ARBA00022723"/>
    </source>
</evidence>
<reference evidence="10 11" key="1">
    <citation type="submission" date="2016-12" db="EMBL/GenBank/DDBJ databases">
        <title>The genomes of Aspergillus section Nigri reveals drivers in fungal speciation.</title>
        <authorList>
            <consortium name="DOE Joint Genome Institute"/>
            <person name="Vesth T.C."/>
            <person name="Nybo J."/>
            <person name="Theobald S."/>
            <person name="Brandl J."/>
            <person name="Frisvad J.C."/>
            <person name="Nielsen K.F."/>
            <person name="Lyhne E.K."/>
            <person name="Kogle M.E."/>
            <person name="Kuo A."/>
            <person name="Riley R."/>
            <person name="Clum A."/>
            <person name="Nolan M."/>
            <person name="Lipzen A."/>
            <person name="Salamov A."/>
            <person name="Henrissat B."/>
            <person name="Wiebenga A."/>
            <person name="De Vries R.P."/>
            <person name="Grigoriev I.V."/>
            <person name="Mortensen U.H."/>
            <person name="Andersen M.R."/>
            <person name="Baker S.E."/>
        </authorList>
    </citation>
    <scope>NUCLEOTIDE SEQUENCE [LARGE SCALE GENOMIC DNA]</scope>
    <source>
        <strain evidence="10 11">IBT 23096</strain>
    </source>
</reference>
<dbReference type="CDD" id="cd16630">
    <property type="entry name" value="RING-HC_RBR_RNF216"/>
    <property type="match status" value="1"/>
</dbReference>
<sequence>MSQAPMGDRISWGKENMRQPFLGDKKLPGETDFLRWGLDGQRPVMGDNADDLRLSDARPSKKRRTRASKTTVDAAIPVDHDYLPIDPALRPTVPHPAARIPNNDRDVSFAAPKLDDETLHGILELFPDIDRQYVHGLRAALQPPASNNGINVINAHTQLKEDLIEQILAQDSYPKQEKVQRKRKQTNDDGKKWEAAAARPYDPSYYQNACDVLGQEFNRVPVSHIRKVMSQKQSLYAAYLTIYGQESSSAQPAIPYSRLKHPRFADMWKYTEFGDLEELHAAQRYVQKESLALRKREQDAELERRNEEESARDGTLVECQCCYIDVPLNRTMPCEGETVHFFCFTCIRKSAETQIGLMKWRLQCFDTSGCQEKFDRSRLEQTLGPSLMKKLDSLQQEDEIQQACLDGLECCPFCDFKAICGPLEEDREFQCQNPSCEILSCRLCNTESHTPKTCKEARKERGLPERHMVEEAMSEALIRNCPKCKVKIIKESGCNRMSCTKCGCHMCYVCRKDISKEMYSHFGKAPTFCDTYDDHRSRRDREEVERAQATAISQVLSQNSDLTEKDLLIHKPTKSKPPVSAPRPRRAAPADQPFQRAYHEVRNVRMVTIQQPFQPRVVHEYPNPRHNAAADDPHAFNPFANLPPMPPAYLETWRQGVESNLPPAFQFPQQQLPQQAPSHVFAQGKMPARPAANQPGWRLP</sequence>
<comment type="pathway">
    <text evidence="1">Protein modification; protein ubiquitination.</text>
</comment>
<feature type="compositionally biased region" description="Basic and acidic residues" evidence="8">
    <location>
        <begin position="50"/>
        <end position="59"/>
    </location>
</feature>
<dbReference type="InterPro" id="IPR044066">
    <property type="entry name" value="TRIAD_supradom"/>
</dbReference>
<dbReference type="EMBL" id="MSFO01000003">
    <property type="protein sequence ID" value="PLB51106.1"/>
    <property type="molecule type" value="Genomic_DNA"/>
</dbReference>
<keyword evidence="5" id="KW-0863">Zinc-finger</keyword>
<dbReference type="Pfam" id="PF26191">
    <property type="entry name" value="RING-HC_RBR_RNF216"/>
    <property type="match status" value="1"/>
</dbReference>
<comment type="caution">
    <text evidence="10">The sequence shown here is derived from an EMBL/GenBank/DDBJ whole genome shotgun (WGS) entry which is preliminary data.</text>
</comment>
<dbReference type="InterPro" id="IPR047544">
    <property type="entry name" value="RING-HC_RBR_RNF216"/>
</dbReference>
<protein>
    <recommendedName>
        <fullName evidence="9">RING-type domain-containing protein</fullName>
    </recommendedName>
</protein>
<evidence type="ECO:0000313" key="10">
    <source>
        <dbReference type="EMBL" id="PLB51106.1"/>
    </source>
</evidence>
<feature type="region of interest" description="Disordered" evidence="8">
    <location>
        <begin position="562"/>
        <end position="590"/>
    </location>
</feature>
<feature type="region of interest" description="Disordered" evidence="8">
    <location>
        <begin position="174"/>
        <end position="193"/>
    </location>
</feature>
<dbReference type="SUPFAM" id="SSF57850">
    <property type="entry name" value="RING/U-box"/>
    <property type="match status" value="1"/>
</dbReference>
<keyword evidence="7" id="KW-0862">Zinc</keyword>
<dbReference type="PROSITE" id="PS51873">
    <property type="entry name" value="TRIAD"/>
    <property type="match status" value="1"/>
</dbReference>
<dbReference type="GO" id="GO:0016740">
    <property type="term" value="F:transferase activity"/>
    <property type="evidence" value="ECO:0007669"/>
    <property type="project" value="UniProtKB-KW"/>
</dbReference>
<feature type="domain" description="RING-type" evidence="9">
    <location>
        <begin position="315"/>
        <end position="533"/>
    </location>
</feature>
<evidence type="ECO:0000256" key="7">
    <source>
        <dbReference type="ARBA" id="ARBA00022833"/>
    </source>
</evidence>
<dbReference type="OrthoDB" id="10009520at2759"/>
<keyword evidence="3" id="KW-0479">Metal-binding</keyword>
<keyword evidence="11" id="KW-1185">Reference proteome</keyword>
<keyword evidence="4" id="KW-0677">Repeat</keyword>
<evidence type="ECO:0000313" key="11">
    <source>
        <dbReference type="Proteomes" id="UP000234275"/>
    </source>
</evidence>
<evidence type="ECO:0000256" key="4">
    <source>
        <dbReference type="ARBA" id="ARBA00022737"/>
    </source>
</evidence>
<name>A0A2I2GDX1_9EURO</name>
<dbReference type="InterPro" id="IPR047545">
    <property type="entry name" value="BRcat_RBR_RNF216"/>
</dbReference>
<dbReference type="GO" id="GO:0008270">
    <property type="term" value="F:zinc ion binding"/>
    <property type="evidence" value="ECO:0007669"/>
    <property type="project" value="UniProtKB-KW"/>
</dbReference>
<evidence type="ECO:0000256" key="1">
    <source>
        <dbReference type="ARBA" id="ARBA00004906"/>
    </source>
</evidence>
<evidence type="ECO:0000256" key="2">
    <source>
        <dbReference type="ARBA" id="ARBA00022679"/>
    </source>
</evidence>
<proteinExistence type="predicted"/>
<organism evidence="10 11">
    <name type="scientific">Aspergillus steynii IBT 23096</name>
    <dbReference type="NCBI Taxonomy" id="1392250"/>
    <lineage>
        <taxon>Eukaryota</taxon>
        <taxon>Fungi</taxon>
        <taxon>Dikarya</taxon>
        <taxon>Ascomycota</taxon>
        <taxon>Pezizomycotina</taxon>
        <taxon>Eurotiomycetes</taxon>
        <taxon>Eurotiomycetidae</taxon>
        <taxon>Eurotiales</taxon>
        <taxon>Aspergillaceae</taxon>
        <taxon>Aspergillus</taxon>
        <taxon>Aspergillus subgen. Circumdati</taxon>
    </lineage>
</organism>
<dbReference type="GeneID" id="36550262"/>
<evidence type="ECO:0000256" key="6">
    <source>
        <dbReference type="ARBA" id="ARBA00022786"/>
    </source>
</evidence>
<feature type="region of interest" description="Disordered" evidence="8">
    <location>
        <begin position="45"/>
        <end position="71"/>
    </location>
</feature>
<dbReference type="Proteomes" id="UP000234275">
    <property type="component" value="Unassembled WGS sequence"/>
</dbReference>
<keyword evidence="6" id="KW-0833">Ubl conjugation pathway</keyword>
<dbReference type="Pfam" id="PF26200">
    <property type="entry name" value="Rcat_RNF216"/>
    <property type="match status" value="1"/>
</dbReference>
<dbReference type="AlphaFoldDB" id="A0A2I2GDX1"/>
<dbReference type="STRING" id="1392250.A0A2I2GDX1"/>
<dbReference type="InterPro" id="IPR047546">
    <property type="entry name" value="Rcat_RBR_RNF216"/>
</dbReference>
<dbReference type="VEuPathDB" id="FungiDB:P170DRAFT_160306"/>
<gene>
    <name evidence="10" type="ORF">P170DRAFT_160306</name>
</gene>
<keyword evidence="2" id="KW-0808">Transferase</keyword>
<dbReference type="RefSeq" id="XP_024706408.1">
    <property type="nucleotide sequence ID" value="XM_024842565.1"/>
</dbReference>
<dbReference type="PANTHER" id="PTHR22770:SF47">
    <property type="entry name" value="E3 UBIQUITIN-PROTEIN LIGASE RNF216"/>
    <property type="match status" value="1"/>
</dbReference>
<dbReference type="InterPro" id="IPR051628">
    <property type="entry name" value="LUBAC_E3_Ligases"/>
</dbReference>